<dbReference type="AlphaFoldDB" id="A0A9P8PRD2"/>
<protein>
    <submittedName>
        <fullName evidence="2">Uncharacterized protein</fullName>
    </submittedName>
</protein>
<feature type="compositionally biased region" description="Polar residues" evidence="1">
    <location>
        <begin position="12"/>
        <end position="21"/>
    </location>
</feature>
<comment type="caution">
    <text evidence="2">The sequence shown here is derived from an EMBL/GenBank/DDBJ whole genome shotgun (WGS) entry which is preliminary data.</text>
</comment>
<accession>A0A9P8PRD2</accession>
<feature type="compositionally biased region" description="Basic and acidic residues" evidence="1">
    <location>
        <begin position="118"/>
        <end position="130"/>
    </location>
</feature>
<feature type="compositionally biased region" description="Polar residues" evidence="1">
    <location>
        <begin position="131"/>
        <end position="142"/>
    </location>
</feature>
<dbReference type="EMBL" id="JAEUBF010000667">
    <property type="protein sequence ID" value="KAH3676197.1"/>
    <property type="molecule type" value="Genomic_DNA"/>
</dbReference>
<feature type="compositionally biased region" description="Basic and acidic residues" evidence="1">
    <location>
        <begin position="77"/>
        <end position="103"/>
    </location>
</feature>
<evidence type="ECO:0000256" key="1">
    <source>
        <dbReference type="SAM" id="MobiDB-lite"/>
    </source>
</evidence>
<proteinExistence type="predicted"/>
<keyword evidence="3" id="KW-1185">Reference proteome</keyword>
<feature type="compositionally biased region" description="Basic residues" evidence="1">
    <location>
        <begin position="46"/>
        <end position="66"/>
    </location>
</feature>
<evidence type="ECO:0000313" key="2">
    <source>
        <dbReference type="EMBL" id="KAH3676197.1"/>
    </source>
</evidence>
<organism evidence="2 3">
    <name type="scientific">Wickerhamomyces mucosus</name>
    <dbReference type="NCBI Taxonomy" id="1378264"/>
    <lineage>
        <taxon>Eukaryota</taxon>
        <taxon>Fungi</taxon>
        <taxon>Dikarya</taxon>
        <taxon>Ascomycota</taxon>
        <taxon>Saccharomycotina</taxon>
        <taxon>Saccharomycetes</taxon>
        <taxon>Phaffomycetales</taxon>
        <taxon>Wickerhamomycetaceae</taxon>
        <taxon>Wickerhamomyces</taxon>
    </lineage>
</organism>
<reference evidence="2" key="1">
    <citation type="journal article" date="2021" name="Open Biol.">
        <title>Shared evolutionary footprints suggest mitochondrial oxidative damage underlies multiple complex I losses in fungi.</title>
        <authorList>
            <person name="Schikora-Tamarit M.A."/>
            <person name="Marcet-Houben M."/>
            <person name="Nosek J."/>
            <person name="Gabaldon T."/>
        </authorList>
    </citation>
    <scope>NUCLEOTIDE SEQUENCE</scope>
    <source>
        <strain evidence="2">CBS6341</strain>
    </source>
</reference>
<reference evidence="2" key="2">
    <citation type="submission" date="2021-01" db="EMBL/GenBank/DDBJ databases">
        <authorList>
            <person name="Schikora-Tamarit M.A."/>
        </authorList>
    </citation>
    <scope>NUCLEOTIDE SEQUENCE</scope>
    <source>
        <strain evidence="2">CBS6341</strain>
    </source>
</reference>
<evidence type="ECO:0000313" key="3">
    <source>
        <dbReference type="Proteomes" id="UP000769528"/>
    </source>
</evidence>
<feature type="compositionally biased region" description="Low complexity" evidence="1">
    <location>
        <begin position="22"/>
        <end position="45"/>
    </location>
</feature>
<sequence>MIEVKPKKQFKSESVNDLFRQSTSSTNSNSNSNSNKSTSISSSTSLKKKVGSTKVKLVSKRARNITRKVGSNNNDTDFEKKDKSIEVDGKIEPSLEAKKREEEISNEGNLENTNDSDNNDRSNDNNERSKQIQPTNDTQDQFSLESSIMKIQSLSQSHINTKLSSFRSQTPSITSSISIGNSNNLNNTIDSYNDNLINNLNLQTPSLQQTHARNFWNVEARTKSDSAVFWNSSQSSGSNEINKSSRNRSRFFPMNEDGYSNDNNINNINNINNNQLLNSNESQSFESNHLQQPHHHHQNHLESRNYTNFRTNDIHDLSFQNHQFHNFNQYYRG</sequence>
<feature type="region of interest" description="Disordered" evidence="1">
    <location>
        <begin position="1"/>
        <end position="142"/>
    </location>
</feature>
<dbReference type="Proteomes" id="UP000769528">
    <property type="component" value="Unassembled WGS sequence"/>
</dbReference>
<gene>
    <name evidence="2" type="ORF">WICMUC_002150</name>
</gene>
<name>A0A9P8PRD2_9ASCO</name>